<accession>A0A8S5LX52</accession>
<dbReference type="EMBL" id="BK014761">
    <property type="protein sequence ID" value="DAD74498.1"/>
    <property type="molecule type" value="Genomic_DNA"/>
</dbReference>
<sequence length="285" mass="32375">MKISDYPEATYIGPNTDYFVVQNGATSTKKINADSFRFAMFDNVPMMHRVLARGYNLGSAFTSQQQAAISSGQFTNLWIGDYWTTGDTKWYIVDFDYWGACDPSIGRHIAVMPDRNTSSAVLHRGEYCGGFRNSELFAALNDNPKTNATKAYGLFGESHILAHNSWFENRWDTDIKYGGTVREEGYRLYAQGGEVFKIKVTIPTEQMLFGAHVKQSFQNGSEGAYRAECRQLRYFQLFNHQNPNEDFWLRDQTWANYFSAWKGNIARDDIMTSSLGIRPVLAIGG</sequence>
<organism evidence="1">
    <name type="scientific">Siphoviridae sp. ctPL34</name>
    <dbReference type="NCBI Taxonomy" id="2826322"/>
    <lineage>
        <taxon>Viruses</taxon>
        <taxon>Duplodnaviria</taxon>
        <taxon>Heunggongvirae</taxon>
        <taxon>Uroviricota</taxon>
        <taxon>Caudoviricetes</taxon>
    </lineage>
</organism>
<evidence type="ECO:0000313" key="1">
    <source>
        <dbReference type="EMBL" id="DAD74498.1"/>
    </source>
</evidence>
<proteinExistence type="predicted"/>
<name>A0A8S5LX52_9CAUD</name>
<reference evidence="1" key="1">
    <citation type="journal article" date="2021" name="Proc. Natl. Acad. Sci. U.S.A.">
        <title>A Catalog of Tens of Thousands of Viruses from Human Metagenomes Reveals Hidden Associations with Chronic Diseases.</title>
        <authorList>
            <person name="Tisza M.J."/>
            <person name="Buck C.B."/>
        </authorList>
    </citation>
    <scope>NUCLEOTIDE SEQUENCE</scope>
    <source>
        <strain evidence="1">CtPL34</strain>
    </source>
</reference>
<protein>
    <submittedName>
        <fullName evidence="1">Uncharacterized protein</fullName>
    </submittedName>
</protein>